<gene>
    <name evidence="5" type="ORF">CARUB_v10011462mg</name>
</gene>
<dbReference type="PANTHER" id="PTHR31707">
    <property type="entry name" value="PECTINESTERASE"/>
    <property type="match status" value="1"/>
</dbReference>
<dbReference type="InterPro" id="IPR011050">
    <property type="entry name" value="Pectin_lyase_fold/virulence"/>
</dbReference>
<evidence type="ECO:0000256" key="2">
    <source>
        <dbReference type="ARBA" id="ARBA00022801"/>
    </source>
</evidence>
<feature type="domain" description="Pectinesterase catalytic" evidence="4">
    <location>
        <begin position="3"/>
        <end position="90"/>
    </location>
</feature>
<keyword evidence="3" id="KW-0063">Aspartyl esterase</keyword>
<dbReference type="Gene3D" id="2.160.20.10">
    <property type="entry name" value="Single-stranded right-handed beta-helix, Pectin lyase-like"/>
    <property type="match status" value="1"/>
</dbReference>
<dbReference type="SUPFAM" id="SSF51126">
    <property type="entry name" value="Pectin lyase-like"/>
    <property type="match status" value="1"/>
</dbReference>
<dbReference type="EMBL" id="KB870805">
    <property type="protein sequence ID" value="EOA37861.1"/>
    <property type="molecule type" value="Genomic_DNA"/>
</dbReference>
<keyword evidence="6" id="KW-1185">Reference proteome</keyword>
<dbReference type="Pfam" id="PF01095">
    <property type="entry name" value="Pectinesterase"/>
    <property type="match status" value="1"/>
</dbReference>
<evidence type="ECO:0000259" key="4">
    <source>
        <dbReference type="Pfam" id="PF01095"/>
    </source>
</evidence>
<evidence type="ECO:0000256" key="3">
    <source>
        <dbReference type="ARBA" id="ARBA00023085"/>
    </source>
</evidence>
<dbReference type="AlphaFoldDB" id="R0GQ01"/>
<dbReference type="GO" id="GO:0042545">
    <property type="term" value="P:cell wall modification"/>
    <property type="evidence" value="ECO:0007669"/>
    <property type="project" value="InterPro"/>
</dbReference>
<protein>
    <recommendedName>
        <fullName evidence="4">Pectinesterase catalytic domain-containing protein</fullName>
    </recommendedName>
</protein>
<dbReference type="UniPathway" id="UPA00545">
    <property type="reaction ID" value="UER00823"/>
</dbReference>
<evidence type="ECO:0000313" key="5">
    <source>
        <dbReference type="EMBL" id="EOA37861.1"/>
    </source>
</evidence>
<keyword evidence="2" id="KW-0378">Hydrolase</keyword>
<dbReference type="Proteomes" id="UP000029121">
    <property type="component" value="Unassembled WGS sequence"/>
</dbReference>
<dbReference type="InterPro" id="IPR000070">
    <property type="entry name" value="Pectinesterase_cat"/>
</dbReference>
<dbReference type="InterPro" id="IPR012334">
    <property type="entry name" value="Pectin_lyas_fold"/>
</dbReference>
<organism evidence="5 6">
    <name type="scientific">Capsella rubella</name>
    <dbReference type="NCBI Taxonomy" id="81985"/>
    <lineage>
        <taxon>Eukaryota</taxon>
        <taxon>Viridiplantae</taxon>
        <taxon>Streptophyta</taxon>
        <taxon>Embryophyta</taxon>
        <taxon>Tracheophyta</taxon>
        <taxon>Spermatophyta</taxon>
        <taxon>Magnoliopsida</taxon>
        <taxon>eudicotyledons</taxon>
        <taxon>Gunneridae</taxon>
        <taxon>Pentapetalae</taxon>
        <taxon>rosids</taxon>
        <taxon>malvids</taxon>
        <taxon>Brassicales</taxon>
        <taxon>Brassicaceae</taxon>
        <taxon>Camelineae</taxon>
        <taxon>Capsella</taxon>
    </lineage>
</organism>
<comment type="pathway">
    <text evidence="1">Glycan metabolism; pectin degradation; 2-dehydro-3-deoxy-D-gluconate from pectin: step 1/5.</text>
</comment>
<accession>R0GQ01</accession>
<proteinExistence type="predicted"/>
<name>R0GQ01_9BRAS</name>
<dbReference type="GO" id="GO:0030599">
    <property type="term" value="F:pectinesterase activity"/>
    <property type="evidence" value="ECO:0007669"/>
    <property type="project" value="InterPro"/>
</dbReference>
<reference evidence="6" key="1">
    <citation type="journal article" date="2013" name="Nat. Genet.">
        <title>The Capsella rubella genome and the genomic consequences of rapid mating system evolution.</title>
        <authorList>
            <person name="Slotte T."/>
            <person name="Hazzouri K.M."/>
            <person name="Agren J.A."/>
            <person name="Koenig D."/>
            <person name="Maumus F."/>
            <person name="Guo Y.L."/>
            <person name="Steige K."/>
            <person name="Platts A.E."/>
            <person name="Escobar J.S."/>
            <person name="Newman L.K."/>
            <person name="Wang W."/>
            <person name="Mandakova T."/>
            <person name="Vello E."/>
            <person name="Smith L.M."/>
            <person name="Henz S.R."/>
            <person name="Steffen J."/>
            <person name="Takuno S."/>
            <person name="Brandvain Y."/>
            <person name="Coop G."/>
            <person name="Andolfatto P."/>
            <person name="Hu T.T."/>
            <person name="Blanchette M."/>
            <person name="Clark R.M."/>
            <person name="Quesneville H."/>
            <person name="Nordborg M."/>
            <person name="Gaut B.S."/>
            <person name="Lysak M.A."/>
            <person name="Jenkins J."/>
            <person name="Grimwood J."/>
            <person name="Chapman J."/>
            <person name="Prochnik S."/>
            <person name="Shu S."/>
            <person name="Rokhsar D."/>
            <person name="Schmutz J."/>
            <person name="Weigel D."/>
            <person name="Wright S.I."/>
        </authorList>
    </citation>
    <scope>NUCLEOTIDE SEQUENCE [LARGE SCALE GENOMIC DNA]</scope>
    <source>
        <strain evidence="6">cv. Monte Gargano</strain>
    </source>
</reference>
<evidence type="ECO:0000256" key="1">
    <source>
        <dbReference type="ARBA" id="ARBA00005184"/>
    </source>
</evidence>
<dbReference type="STRING" id="81985.R0GQ01"/>
<sequence length="111" mass="12663">MLDQYVFYRCSIEGYQDTLYAYSNLQFYCYCDLYETVNLIFGNTAAVYQNCNIFARVLLVVPTQLITAKKIFTHRKMTGIFIHIFHVTAATLFCGEFQNTGPGASTLGRVT</sequence>
<evidence type="ECO:0000313" key="6">
    <source>
        <dbReference type="Proteomes" id="UP000029121"/>
    </source>
</evidence>
<dbReference type="GO" id="GO:0045490">
    <property type="term" value="P:pectin catabolic process"/>
    <property type="evidence" value="ECO:0007669"/>
    <property type="project" value="UniProtKB-UniPathway"/>
</dbReference>